<feature type="signal peptide" evidence="2">
    <location>
        <begin position="1"/>
        <end position="19"/>
    </location>
</feature>
<evidence type="ECO:0000256" key="1">
    <source>
        <dbReference type="SAM" id="MobiDB-lite"/>
    </source>
</evidence>
<feature type="compositionally biased region" description="Low complexity" evidence="1">
    <location>
        <begin position="58"/>
        <end position="67"/>
    </location>
</feature>
<accession>Q9NGK6</accession>
<sequence>MKIIFFLCSFLFIIINTQCVTHESYQELVKKLEALEDAVLTGYSLFQKEKMVLNEGTSGTAVTTSTPGSGGSVTSGGSGGSVASVASGGSGGSVASGGSGNSRRTNPSDNSSDSDAKSYADLKHRVQNYLFTIKELKYPELFDLTNHMLTLCDNIHGFKYLIDGYEEINELLYKLNFYYDLLRAKLNDACANSYCQIPFNLKIRANELDVLKKIVFGYRKPLDNIKDNVGKMEDYIKKK</sequence>
<feature type="compositionally biased region" description="Gly residues" evidence="1">
    <location>
        <begin position="88"/>
        <end position="100"/>
    </location>
</feature>
<evidence type="ECO:0000256" key="2">
    <source>
        <dbReference type="SAM" id="SignalP"/>
    </source>
</evidence>
<evidence type="ECO:0000313" key="3">
    <source>
        <dbReference type="EMBL" id="AAF64517.1"/>
    </source>
</evidence>
<dbReference type="EMBL" id="AF251345">
    <property type="protein sequence ID" value="AAF64517.1"/>
    <property type="molecule type" value="Genomic_DNA"/>
</dbReference>
<name>Q9NGK6_PLAFA</name>
<reference evidence="3" key="1">
    <citation type="submission" date="2000-04" db="EMBL/GenBank/DDBJ databases">
        <title>Amplification, cloning and sequence analysis of the gene Gp185 of Plasmodium falciparum isolate FCC1/HN.</title>
        <authorList>
            <person name="Ma C.L."/>
            <person name="Yu X.B."/>
            <person name="Shan Z.X."/>
            <person name="Li X.R."/>
        </authorList>
    </citation>
    <scope>NUCLEOTIDE SEQUENCE</scope>
    <source>
        <strain evidence="3">FCC1/HN</strain>
    </source>
</reference>
<feature type="compositionally biased region" description="Gly residues" evidence="1">
    <location>
        <begin position="68"/>
        <end position="80"/>
    </location>
</feature>
<feature type="region of interest" description="Disordered" evidence="1">
    <location>
        <begin position="58"/>
        <end position="116"/>
    </location>
</feature>
<organism evidence="3">
    <name type="scientific">Plasmodium falciparum</name>
    <name type="common">malaria parasite P. falciparum</name>
    <dbReference type="NCBI Taxonomy" id="5833"/>
    <lineage>
        <taxon>Eukaryota</taxon>
        <taxon>Sar</taxon>
        <taxon>Alveolata</taxon>
        <taxon>Apicomplexa</taxon>
        <taxon>Aconoidasida</taxon>
        <taxon>Haemosporida</taxon>
        <taxon>Plasmodiidae</taxon>
        <taxon>Plasmodium</taxon>
        <taxon>Plasmodium (Laverania)</taxon>
    </lineage>
</organism>
<proteinExistence type="predicted"/>
<gene>
    <name evidence="3" type="primary">Gp185</name>
</gene>
<protein>
    <submittedName>
        <fullName evidence="3">Gp185 protein</fullName>
    </submittedName>
</protein>
<feature type="compositionally biased region" description="Polar residues" evidence="1">
    <location>
        <begin position="101"/>
        <end position="113"/>
    </location>
</feature>
<keyword evidence="2" id="KW-0732">Signal</keyword>
<feature type="chain" id="PRO_5004330455" evidence="2">
    <location>
        <begin position="20"/>
        <end position="239"/>
    </location>
</feature>
<dbReference type="AlphaFoldDB" id="Q9NGK6"/>